<comment type="caution">
    <text evidence="1">The sequence shown here is derived from an EMBL/GenBank/DDBJ whole genome shotgun (WGS) entry which is preliminary data.</text>
</comment>
<evidence type="ECO:0000313" key="1">
    <source>
        <dbReference type="EMBL" id="OOZ37542.1"/>
    </source>
</evidence>
<proteinExistence type="predicted"/>
<sequence>MLNNKHIYVQHNKEPLNVKSIKGNNARILDDTHWYDEHISKMIEAAEKADQKLSIHIKPIHLNNINVSIEEAVDILRQL</sequence>
<keyword evidence="2" id="KW-1185">Reference proteome</keyword>
<dbReference type="AlphaFoldDB" id="A0A1T2KXI8"/>
<gene>
    <name evidence="1" type="ORF">BOW51_01645</name>
</gene>
<reference evidence="1 2" key="1">
    <citation type="submission" date="2016-11" db="EMBL/GenBank/DDBJ databases">
        <title>Mixed transmission modes and dynamic genome evolution in an obligate animal-bacterial symbiosis.</title>
        <authorList>
            <person name="Russell S.L."/>
            <person name="Corbett-Detig R.B."/>
            <person name="Cavanaugh C.M."/>
        </authorList>
    </citation>
    <scope>NUCLEOTIDE SEQUENCE [LARGE SCALE GENOMIC DNA]</scope>
    <source>
        <strain evidence="1">Se-Cadez</strain>
    </source>
</reference>
<protein>
    <submittedName>
        <fullName evidence="1">Uncharacterized protein</fullName>
    </submittedName>
</protein>
<dbReference type="Proteomes" id="UP000190896">
    <property type="component" value="Unassembled WGS sequence"/>
</dbReference>
<accession>A0A1T2KXI8</accession>
<name>A0A1T2KXI8_9GAMM</name>
<evidence type="ECO:0000313" key="2">
    <source>
        <dbReference type="Proteomes" id="UP000190896"/>
    </source>
</evidence>
<dbReference type="EMBL" id="MPRJ01000007">
    <property type="protein sequence ID" value="OOZ37542.1"/>
    <property type="molecule type" value="Genomic_DNA"/>
</dbReference>
<organism evidence="1 2">
    <name type="scientific">Solemya velesiana gill symbiont</name>
    <dbReference type="NCBI Taxonomy" id="1918948"/>
    <lineage>
        <taxon>Bacteria</taxon>
        <taxon>Pseudomonadati</taxon>
        <taxon>Pseudomonadota</taxon>
        <taxon>Gammaproteobacteria</taxon>
        <taxon>sulfur-oxidizing symbionts</taxon>
    </lineage>
</organism>